<keyword evidence="4" id="KW-1185">Reference proteome</keyword>
<name>A0A2X4WTR7_LEDLE</name>
<proteinExistence type="predicted"/>
<dbReference type="STRING" id="1348624.GCA_001591545_02321"/>
<dbReference type="SUPFAM" id="SSF50156">
    <property type="entry name" value="PDZ domain-like"/>
    <property type="match status" value="1"/>
</dbReference>
<feature type="transmembrane region" description="Helical" evidence="1">
    <location>
        <begin position="59"/>
        <end position="78"/>
    </location>
</feature>
<gene>
    <name evidence="3" type="primary">minJ</name>
    <name evidence="3" type="ORF">NCTC4824_03459</name>
</gene>
<feature type="transmembrane region" description="Helical" evidence="1">
    <location>
        <begin position="223"/>
        <end position="243"/>
    </location>
</feature>
<reference evidence="3 4" key="1">
    <citation type="submission" date="2018-06" db="EMBL/GenBank/DDBJ databases">
        <authorList>
            <consortium name="Pathogen Informatics"/>
            <person name="Doyle S."/>
        </authorList>
    </citation>
    <scope>NUCLEOTIDE SEQUENCE [LARGE SCALE GENOMIC DNA]</scope>
    <source>
        <strain evidence="3 4">NCTC4824</strain>
    </source>
</reference>
<evidence type="ECO:0000313" key="4">
    <source>
        <dbReference type="Proteomes" id="UP000249134"/>
    </source>
</evidence>
<keyword evidence="1" id="KW-1133">Transmembrane helix</keyword>
<feature type="domain" description="PDZ" evidence="2">
    <location>
        <begin position="302"/>
        <end position="368"/>
    </location>
</feature>
<feature type="transmembrane region" description="Helical" evidence="1">
    <location>
        <begin position="145"/>
        <end position="165"/>
    </location>
</feature>
<sequence>MRDFVDNMWLIEFAKGFGKMFLNPVFYFSFILALIAGTLRIKRERRDFNLKVNELSHELRYLFPVGIVTGIVFSIIAIGTGFALPPIVIASIATMTILLGIIGNARLLSPALTIGIPLLALYATTYFDFQIPYFDQSFLTSNNHFFIATALLLGIFILTEGFFMLKDGLMDISPKLRKSRRGQTVGAHQTKRLWFIPMFLFLPAGPLTAPFDWWPVFEWGSGMYSPILVPFIIGFQHQVQSILPKVAVNKLAKQVILLGVITIVCAGASFWLPQIMPIVAGAIAISGRLWISYRHRVRERSNPYYFTSRNNGIMILDVIPDSPADKLELKIGEIIKTCNNVPVRNKQELYEALLINRAYCKLEVLDVHNELRLLQRALYEGDHHALGILFVEKRSIPVSVEAG</sequence>
<feature type="transmembrane region" description="Helical" evidence="1">
    <location>
        <begin position="107"/>
        <end position="125"/>
    </location>
</feature>
<dbReference type="Gene3D" id="2.30.42.10">
    <property type="match status" value="1"/>
</dbReference>
<dbReference type="InterPro" id="IPR001478">
    <property type="entry name" value="PDZ"/>
</dbReference>
<dbReference type="KEGG" id="blen:NCTC4824_03459"/>
<dbReference type="SMART" id="SM00228">
    <property type="entry name" value="PDZ"/>
    <property type="match status" value="1"/>
</dbReference>
<accession>A0A2X4WTR7</accession>
<feature type="transmembrane region" description="Helical" evidence="1">
    <location>
        <begin position="255"/>
        <end position="272"/>
    </location>
</feature>
<feature type="transmembrane region" description="Helical" evidence="1">
    <location>
        <begin position="20"/>
        <end position="39"/>
    </location>
</feature>
<dbReference type="Proteomes" id="UP000249134">
    <property type="component" value="Chromosome 1"/>
</dbReference>
<evidence type="ECO:0000256" key="1">
    <source>
        <dbReference type="SAM" id="Phobius"/>
    </source>
</evidence>
<dbReference type="AlphaFoldDB" id="A0A2X4WTR7"/>
<dbReference type="EMBL" id="LS483476">
    <property type="protein sequence ID" value="SQI61892.1"/>
    <property type="molecule type" value="Genomic_DNA"/>
</dbReference>
<keyword evidence="1" id="KW-0472">Membrane</keyword>
<protein>
    <submittedName>
        <fullName evidence="3">PDZ domain-like protein</fullName>
    </submittedName>
</protein>
<evidence type="ECO:0000313" key="3">
    <source>
        <dbReference type="EMBL" id="SQI61892.1"/>
    </source>
</evidence>
<organism evidence="3 4">
    <name type="scientific">Lederbergia lenta</name>
    <name type="common">Bacillus lentus</name>
    <dbReference type="NCBI Taxonomy" id="1467"/>
    <lineage>
        <taxon>Bacteria</taxon>
        <taxon>Bacillati</taxon>
        <taxon>Bacillota</taxon>
        <taxon>Bacilli</taxon>
        <taxon>Bacillales</taxon>
        <taxon>Bacillaceae</taxon>
        <taxon>Lederbergia</taxon>
    </lineage>
</organism>
<feature type="transmembrane region" description="Helical" evidence="1">
    <location>
        <begin position="84"/>
        <end position="102"/>
    </location>
</feature>
<evidence type="ECO:0000259" key="2">
    <source>
        <dbReference type="SMART" id="SM00228"/>
    </source>
</evidence>
<feature type="transmembrane region" description="Helical" evidence="1">
    <location>
        <begin position="193"/>
        <end position="211"/>
    </location>
</feature>
<keyword evidence="1" id="KW-0812">Transmembrane</keyword>
<dbReference type="InterPro" id="IPR036034">
    <property type="entry name" value="PDZ_sf"/>
</dbReference>